<comment type="caution">
    <text evidence="2">The sequence shown here is derived from an EMBL/GenBank/DDBJ whole genome shotgun (WGS) entry which is preliminary data.</text>
</comment>
<accession>A0A934PX06</accession>
<dbReference type="AlphaFoldDB" id="A0A934PX06"/>
<dbReference type="RefSeq" id="WP_200067470.1">
    <property type="nucleotide sequence ID" value="NZ_JAEHFW010000003.1"/>
</dbReference>
<dbReference type="PANTHER" id="PTHR30005">
    <property type="entry name" value="EXOPOLYPHOSPHATASE"/>
    <property type="match status" value="1"/>
</dbReference>
<dbReference type="EMBL" id="JAEHFW010000003">
    <property type="protein sequence ID" value="MBK0380940.1"/>
    <property type="molecule type" value="Genomic_DNA"/>
</dbReference>
<protein>
    <submittedName>
        <fullName evidence="2">Exopolyphosphatase</fullName>
    </submittedName>
</protein>
<sequence>MPDKNPHLNNSTPVAVMDLGTNTFHLLIAEMQGDEIKEIHHETEAVKLGEGGINKNIIQPEAFDRGIAAMHKFAKTIEEHKTQKVHAIATSALRNASNGKDFISEVKKQTGLQIKIINGDREATYIYEGIKASGCLSKSPSLIMDIGGGSVEFIICDHHQIYWKHSFEIGAARLMDKFHQQDPIPAASVTDLCKYLDEKLPLLFDAVKAYNLTSLIGSSGAFESFAEVIETEKGHKFNLKTTPTYQFKPGELLQLISRLQVSSHQQRAETKGIIPVRVDMIVVAALITRYMMQQLKLDDVIMSTYSLKEGVMVGMLT</sequence>
<evidence type="ECO:0000313" key="3">
    <source>
        <dbReference type="Proteomes" id="UP000613193"/>
    </source>
</evidence>
<dbReference type="Gene3D" id="3.30.420.150">
    <property type="entry name" value="Exopolyphosphatase. Domain 2"/>
    <property type="match status" value="1"/>
</dbReference>
<gene>
    <name evidence="2" type="ORF">I5M19_16565</name>
</gene>
<evidence type="ECO:0000259" key="1">
    <source>
        <dbReference type="Pfam" id="PF02541"/>
    </source>
</evidence>
<evidence type="ECO:0000313" key="2">
    <source>
        <dbReference type="EMBL" id="MBK0380940.1"/>
    </source>
</evidence>
<name>A0A934PX06_9SPHI</name>
<proteinExistence type="predicted"/>
<dbReference type="PANTHER" id="PTHR30005:SF0">
    <property type="entry name" value="RETROGRADE REGULATION PROTEIN 2"/>
    <property type="match status" value="1"/>
</dbReference>
<dbReference type="Gene3D" id="3.30.420.40">
    <property type="match status" value="1"/>
</dbReference>
<organism evidence="2 3">
    <name type="scientific">Mucilaginibacter segetis</name>
    <dbReference type="NCBI Taxonomy" id="2793071"/>
    <lineage>
        <taxon>Bacteria</taxon>
        <taxon>Pseudomonadati</taxon>
        <taxon>Bacteroidota</taxon>
        <taxon>Sphingobacteriia</taxon>
        <taxon>Sphingobacteriales</taxon>
        <taxon>Sphingobacteriaceae</taxon>
        <taxon>Mucilaginibacter</taxon>
    </lineage>
</organism>
<dbReference type="Pfam" id="PF02541">
    <property type="entry name" value="Ppx-GppA"/>
    <property type="match status" value="1"/>
</dbReference>
<keyword evidence="3" id="KW-1185">Reference proteome</keyword>
<dbReference type="CDD" id="cd24055">
    <property type="entry name" value="ASKHA_NBD_ChPPX-like"/>
    <property type="match status" value="1"/>
</dbReference>
<dbReference type="InterPro" id="IPR043129">
    <property type="entry name" value="ATPase_NBD"/>
</dbReference>
<reference evidence="2" key="1">
    <citation type="submission" date="2020-12" db="EMBL/GenBank/DDBJ databases">
        <title>Bacterial novel species Mucilaginibacter sp. SD-g isolated from soil.</title>
        <authorList>
            <person name="Jung H.-Y."/>
        </authorList>
    </citation>
    <scope>NUCLEOTIDE SEQUENCE</scope>
    <source>
        <strain evidence="2">SD-g</strain>
    </source>
</reference>
<feature type="domain" description="Ppx/GppA phosphatase N-terminal" evidence="1">
    <location>
        <begin position="28"/>
        <end position="316"/>
    </location>
</feature>
<dbReference type="Proteomes" id="UP000613193">
    <property type="component" value="Unassembled WGS sequence"/>
</dbReference>
<dbReference type="GO" id="GO:0016462">
    <property type="term" value="F:pyrophosphatase activity"/>
    <property type="evidence" value="ECO:0007669"/>
    <property type="project" value="TreeGrafter"/>
</dbReference>
<dbReference type="InterPro" id="IPR050273">
    <property type="entry name" value="GppA/Ppx_hydrolase"/>
</dbReference>
<dbReference type="InterPro" id="IPR003695">
    <property type="entry name" value="Ppx_GppA_N"/>
</dbReference>
<dbReference type="SUPFAM" id="SSF53067">
    <property type="entry name" value="Actin-like ATPase domain"/>
    <property type="match status" value="2"/>
</dbReference>